<dbReference type="InterPro" id="IPR036291">
    <property type="entry name" value="NAD(P)-bd_dom_sf"/>
</dbReference>
<dbReference type="GO" id="GO:0016618">
    <property type="term" value="F:hydroxypyruvate reductase [NAD(P)H] activity"/>
    <property type="evidence" value="ECO:0007669"/>
    <property type="project" value="TreeGrafter"/>
</dbReference>
<dbReference type="Pfam" id="PF02826">
    <property type="entry name" value="2-Hacid_dh_C"/>
    <property type="match status" value="1"/>
</dbReference>
<dbReference type="PANTHER" id="PTHR10996">
    <property type="entry name" value="2-HYDROXYACID DEHYDROGENASE-RELATED"/>
    <property type="match status" value="1"/>
</dbReference>
<dbReference type="AlphaFoldDB" id="A0A7Y2M0M0"/>
<dbReference type="PANTHER" id="PTHR10996:SF283">
    <property type="entry name" value="GLYOXYLATE_HYDROXYPYRUVATE REDUCTASE B"/>
    <property type="match status" value="1"/>
</dbReference>
<reference evidence="3 4" key="1">
    <citation type="submission" date="2020-05" db="EMBL/GenBank/DDBJ databases">
        <title>MicrobeNet Type strains.</title>
        <authorList>
            <person name="Nicholson A.C."/>
        </authorList>
    </citation>
    <scope>NUCLEOTIDE SEQUENCE [LARGE SCALE GENOMIC DNA]</scope>
    <source>
        <strain evidence="3 4">JCM 14282</strain>
    </source>
</reference>
<dbReference type="Proteomes" id="UP000543598">
    <property type="component" value="Unassembled WGS sequence"/>
</dbReference>
<dbReference type="GO" id="GO:0005829">
    <property type="term" value="C:cytosol"/>
    <property type="evidence" value="ECO:0007669"/>
    <property type="project" value="TreeGrafter"/>
</dbReference>
<dbReference type="RefSeq" id="WP_167038029.1">
    <property type="nucleotide sequence ID" value="NZ_BAAANA010000001.1"/>
</dbReference>
<feature type="domain" description="D-isomer specific 2-hydroxyacid dehydrogenase NAD-binding" evidence="2">
    <location>
        <begin position="126"/>
        <end position="310"/>
    </location>
</feature>
<evidence type="ECO:0000259" key="2">
    <source>
        <dbReference type="Pfam" id="PF02826"/>
    </source>
</evidence>
<dbReference type="GO" id="GO:0051287">
    <property type="term" value="F:NAD binding"/>
    <property type="evidence" value="ECO:0007669"/>
    <property type="project" value="InterPro"/>
</dbReference>
<name>A0A7Y2M0M0_9MICO</name>
<dbReference type="Gene3D" id="3.40.50.720">
    <property type="entry name" value="NAD(P)-binding Rossmann-like Domain"/>
    <property type="match status" value="2"/>
</dbReference>
<evidence type="ECO:0000256" key="1">
    <source>
        <dbReference type="ARBA" id="ARBA00023002"/>
    </source>
</evidence>
<sequence length="349" mass="39157">MPKIFVSQPVPEPVLDFMREYAEVEVFPWKHREMTVAEVESAVRKADYLYCMHTIPITRSVVEANPDLLGYGVAFLREDLHDIEAIAEYGIPTLFAAEPTPPADPSTWDDNGWGLNPRATADLLVTHVLSAAYRFVESDRYCRERRFFQEMTMDLMGQGCTGKTVALYGFGKVARQAAKRFKALDMRVIYTKRTRLSPEEEAAYGVEWREDPDDLFREGDYVCLLTNAEPANLKMVTARHFELMKPTAYFFNVSRGRLIDEEALIAALQDGKIAGAGLDVFLSEPPKVIEPYVPEAFVAMPNVSLTPHNGGATYRSRTAQCMAIAKAIVDDIQLRAADVELAEASSERV</sequence>
<dbReference type="InterPro" id="IPR050223">
    <property type="entry name" value="D-isomer_2-hydroxyacid_DH"/>
</dbReference>
<dbReference type="InterPro" id="IPR006140">
    <property type="entry name" value="D-isomer_DH_NAD-bd"/>
</dbReference>
<dbReference type="GO" id="GO:0030267">
    <property type="term" value="F:glyoxylate reductase (NADPH) activity"/>
    <property type="evidence" value="ECO:0007669"/>
    <property type="project" value="TreeGrafter"/>
</dbReference>
<comment type="caution">
    <text evidence="3">The sequence shown here is derived from an EMBL/GenBank/DDBJ whole genome shotgun (WGS) entry which is preliminary data.</text>
</comment>
<gene>
    <name evidence="3" type="ORF">HLA99_08060</name>
</gene>
<dbReference type="SUPFAM" id="SSF52283">
    <property type="entry name" value="Formate/glycerate dehydrogenase catalytic domain-like"/>
    <property type="match status" value="1"/>
</dbReference>
<keyword evidence="4" id="KW-1185">Reference proteome</keyword>
<dbReference type="InterPro" id="IPR029753">
    <property type="entry name" value="D-isomer_DH_CS"/>
</dbReference>
<keyword evidence="1" id="KW-0560">Oxidoreductase</keyword>
<protein>
    <recommendedName>
        <fullName evidence="2">D-isomer specific 2-hydroxyacid dehydrogenase NAD-binding domain-containing protein</fullName>
    </recommendedName>
</protein>
<accession>A0A7Y2M0M0</accession>
<dbReference type="EMBL" id="JABEMB010000009">
    <property type="protein sequence ID" value="NNH03799.1"/>
    <property type="molecule type" value="Genomic_DNA"/>
</dbReference>
<dbReference type="PROSITE" id="PS00671">
    <property type="entry name" value="D_2_HYDROXYACID_DH_3"/>
    <property type="match status" value="1"/>
</dbReference>
<proteinExistence type="predicted"/>
<dbReference type="SUPFAM" id="SSF51735">
    <property type="entry name" value="NAD(P)-binding Rossmann-fold domains"/>
    <property type="match status" value="1"/>
</dbReference>
<evidence type="ECO:0000313" key="3">
    <source>
        <dbReference type="EMBL" id="NNH03799.1"/>
    </source>
</evidence>
<evidence type="ECO:0000313" key="4">
    <source>
        <dbReference type="Proteomes" id="UP000543598"/>
    </source>
</evidence>
<organism evidence="3 4">
    <name type="scientific">Microbacterium ulmi</name>
    <dbReference type="NCBI Taxonomy" id="179095"/>
    <lineage>
        <taxon>Bacteria</taxon>
        <taxon>Bacillati</taxon>
        <taxon>Actinomycetota</taxon>
        <taxon>Actinomycetes</taxon>
        <taxon>Micrococcales</taxon>
        <taxon>Microbacteriaceae</taxon>
        <taxon>Microbacterium</taxon>
    </lineage>
</organism>